<evidence type="ECO:0000313" key="1">
    <source>
        <dbReference type="EMBL" id="KGP62671.1"/>
    </source>
</evidence>
<protein>
    <submittedName>
        <fullName evidence="1">Uncharacterized protein</fullName>
    </submittedName>
</protein>
<comment type="caution">
    <text evidence="1">The sequence shown here is derived from an EMBL/GenBank/DDBJ whole genome shotgun (WGS) entry which is preliminary data.</text>
</comment>
<dbReference type="AlphaFoldDB" id="A0A0A2SSG4"/>
<reference evidence="1 2" key="1">
    <citation type="submission" date="2014-05" db="EMBL/GenBank/DDBJ databases">
        <authorList>
            <person name="Rizzardi K."/>
            <person name="Winiecka-Krusnell J."/>
            <person name="Ramliden M."/>
            <person name="Alm E."/>
            <person name="Andersson S."/>
            <person name="Byfors S."/>
        </authorList>
    </citation>
    <scope>NUCLEOTIDE SEQUENCE [LARGE SCALE GENOMIC DNA]</scope>
    <source>
        <strain evidence="1 2">LEGN</strain>
    </source>
</reference>
<evidence type="ECO:0000313" key="2">
    <source>
        <dbReference type="Proteomes" id="UP000054422"/>
    </source>
</evidence>
<dbReference type="Proteomes" id="UP000054422">
    <property type="component" value="Unassembled WGS sequence"/>
</dbReference>
<dbReference type="STRING" id="1498499.EP47_10620"/>
<gene>
    <name evidence="1" type="ORF">EP47_10620</name>
</gene>
<sequence length="423" mass="47220">MDIIKKVAEIPEAVSRNEKRDAYFAEIARMPAFRKMLARTIIRDQIKFDAGKANSNRYEQGTTHDAVIGFSGTAGDTSSYFKENMLDPAADGNMTLGIMARSENQGTYIINSANLSEADENYTTAMIAQLAGTFDENTRALIDVGGLCKVSNYEVAKGIALQLQKNNNPKLSTLEGVIFYDDVTNMKKVLVLDAHGKETIKDLTPDLVMKSDLEGKFFTYYDQSHSRGADIKQMNGAKAILTASLTLDNNDYKQAIMRMRKIVDKTLGQSFSIAVPEQVRKKIISDLQLDGCTLYLMSELPPDDVLEKYKGSYIVYRNSENGDKSLLYIKSDGRAERVRINNSLQFDKDLARITKQTSGSVHLSDSQVKTLITSNGGHTPLEKEHTLTGNDIAFWLRQKELRSNLNNISLFMMELDSIIKNAI</sequence>
<organism evidence="1 2">
    <name type="scientific">Legionella norrlandica</name>
    <dbReference type="NCBI Taxonomy" id="1498499"/>
    <lineage>
        <taxon>Bacteria</taxon>
        <taxon>Pseudomonadati</taxon>
        <taxon>Pseudomonadota</taxon>
        <taxon>Gammaproteobacteria</taxon>
        <taxon>Legionellales</taxon>
        <taxon>Legionellaceae</taxon>
        <taxon>Legionella</taxon>
    </lineage>
</organism>
<feature type="non-terminal residue" evidence="1">
    <location>
        <position position="423"/>
    </location>
</feature>
<accession>A0A0A2SSG4</accession>
<dbReference type="EMBL" id="JNCF01000048">
    <property type="protein sequence ID" value="KGP62671.1"/>
    <property type="molecule type" value="Genomic_DNA"/>
</dbReference>
<proteinExistence type="predicted"/>
<keyword evidence="2" id="KW-1185">Reference proteome</keyword>
<name>A0A0A2SSG4_9GAMM</name>